<dbReference type="Proteomes" id="UP000011723">
    <property type="component" value="Chromosome"/>
</dbReference>
<dbReference type="EMBL" id="CP003697">
    <property type="protein sequence ID" value="AGF71978.1"/>
    <property type="molecule type" value="Genomic_DNA"/>
</dbReference>
<sequence length="187" mass="21133">MAQQDEKPRERPRRRRTVPVSSRDAEGAARRKPRRPKVRLGTAEIGVLVVVTILILAAIAVPLRNYFQGRSEIARLNESIAAKELEKELLLEEIERYNDEAFIREEARRRLGLIEPGETAFRIIDPAMEQDPATTTSEDEGDEPKPWYEILWGSIAEPPKPEPEDIDTHMPIEPPAEAPAAPEDAVQ</sequence>
<keyword evidence="3" id="KW-0812">Transmembrane</keyword>
<keyword evidence="5" id="KW-1185">Reference proteome</keyword>
<gene>
    <name evidence="4" type="ORF">A605_04850</name>
</gene>
<proteinExistence type="predicted"/>
<keyword evidence="1" id="KW-0175">Coiled coil</keyword>
<feature type="coiled-coil region" evidence="1">
    <location>
        <begin position="73"/>
        <end position="100"/>
    </location>
</feature>
<evidence type="ECO:0000313" key="4">
    <source>
        <dbReference type="EMBL" id="AGF71978.1"/>
    </source>
</evidence>
<dbReference type="RefSeq" id="WP_015400397.1">
    <property type="nucleotide sequence ID" value="NC_020302.1"/>
</dbReference>
<dbReference type="PATRIC" id="fig|1121362.3.peg.973"/>
<organism evidence="4 5">
    <name type="scientific">Corynebacterium halotolerans YIM 70093 = DSM 44683</name>
    <dbReference type="NCBI Taxonomy" id="1121362"/>
    <lineage>
        <taxon>Bacteria</taxon>
        <taxon>Bacillati</taxon>
        <taxon>Actinomycetota</taxon>
        <taxon>Actinomycetes</taxon>
        <taxon>Mycobacteriales</taxon>
        <taxon>Corynebacteriaceae</taxon>
        <taxon>Corynebacterium</taxon>
    </lineage>
</organism>
<keyword evidence="3" id="KW-0472">Membrane</keyword>
<name>M1NKS7_9CORY</name>
<evidence type="ECO:0000313" key="5">
    <source>
        <dbReference type="Proteomes" id="UP000011723"/>
    </source>
</evidence>
<dbReference type="STRING" id="1121362.A605_04850"/>
<dbReference type="AlphaFoldDB" id="M1NKS7"/>
<accession>M1NKS7</accession>
<dbReference type="eggNOG" id="COG2919">
    <property type="taxonomic scope" value="Bacteria"/>
</dbReference>
<evidence type="ECO:0000256" key="3">
    <source>
        <dbReference type="SAM" id="Phobius"/>
    </source>
</evidence>
<dbReference type="HOGENOM" id="CLU_085342_2_1_11"/>
<feature type="compositionally biased region" description="Basic and acidic residues" evidence="2">
    <location>
        <begin position="159"/>
        <end position="170"/>
    </location>
</feature>
<reference evidence="4 5" key="1">
    <citation type="journal article" date="2012" name="Stand. Genomic Sci.">
        <title>Genome sequence of the halotolerant bacterium Corynebacterium halotolerans type strain YIM 70093(T) (= DSM 44683(T)).</title>
        <authorList>
            <person name="Ruckert C."/>
            <person name="Albersmeier A."/>
            <person name="Al-Dilaimi A."/>
            <person name="Niehaus K."/>
            <person name="Szczepanowski R."/>
            <person name="Kalinowski J."/>
        </authorList>
    </citation>
    <scope>NUCLEOTIDE SEQUENCE [LARGE SCALE GENOMIC DNA]</scope>
    <source>
        <strain evidence="4">YIM 70093</strain>
    </source>
</reference>
<dbReference type="InterPro" id="IPR007060">
    <property type="entry name" value="FtsL/DivIC"/>
</dbReference>
<evidence type="ECO:0008006" key="6">
    <source>
        <dbReference type="Google" id="ProtNLM"/>
    </source>
</evidence>
<protein>
    <recommendedName>
        <fullName evidence="6">Septum formation initiator</fullName>
    </recommendedName>
</protein>
<feature type="transmembrane region" description="Helical" evidence="3">
    <location>
        <begin position="40"/>
        <end position="63"/>
    </location>
</feature>
<feature type="region of interest" description="Disordered" evidence="2">
    <location>
        <begin position="127"/>
        <end position="187"/>
    </location>
</feature>
<feature type="compositionally biased region" description="Low complexity" evidence="2">
    <location>
        <begin position="178"/>
        <end position="187"/>
    </location>
</feature>
<dbReference type="KEGG" id="chn:A605_04850"/>
<evidence type="ECO:0000256" key="1">
    <source>
        <dbReference type="SAM" id="Coils"/>
    </source>
</evidence>
<evidence type="ECO:0000256" key="2">
    <source>
        <dbReference type="SAM" id="MobiDB-lite"/>
    </source>
</evidence>
<dbReference type="Pfam" id="PF04977">
    <property type="entry name" value="DivIC"/>
    <property type="match status" value="1"/>
</dbReference>
<dbReference type="OrthoDB" id="5187715at2"/>
<feature type="region of interest" description="Disordered" evidence="2">
    <location>
        <begin position="1"/>
        <end position="36"/>
    </location>
</feature>
<keyword evidence="3" id="KW-1133">Transmembrane helix</keyword>